<feature type="region of interest" description="Disordered" evidence="6">
    <location>
        <begin position="632"/>
        <end position="652"/>
    </location>
</feature>
<keyword evidence="9" id="KW-1185">Reference proteome</keyword>
<dbReference type="Pfam" id="PF22615">
    <property type="entry name" value="IPMS_D2"/>
    <property type="match status" value="1"/>
</dbReference>
<comment type="caution">
    <text evidence="8">The sequence shown here is derived from an EMBL/GenBank/DDBJ whole genome shotgun (WGS) entry which is preliminary data.</text>
</comment>
<dbReference type="EMBL" id="JBBXMP010000004">
    <property type="protein sequence ID" value="KAL0071040.1"/>
    <property type="molecule type" value="Genomic_DNA"/>
</dbReference>
<dbReference type="GO" id="GO:0003852">
    <property type="term" value="F:2-isopropylmalate synthase activity"/>
    <property type="evidence" value="ECO:0007669"/>
    <property type="project" value="UniProtKB-EC"/>
</dbReference>
<dbReference type="SUPFAM" id="SSF89000">
    <property type="entry name" value="post-HMGL domain-like"/>
    <property type="match status" value="1"/>
</dbReference>
<dbReference type="InterPro" id="IPR036230">
    <property type="entry name" value="LeuA_allosteric_dom_sf"/>
</dbReference>
<dbReference type="InterPro" id="IPR002034">
    <property type="entry name" value="AIPM/Hcit_synth_CS"/>
</dbReference>
<dbReference type="InterPro" id="IPR039371">
    <property type="entry name" value="LeuA_N_DRE-TIM"/>
</dbReference>
<dbReference type="PANTHER" id="PTHR46911">
    <property type="match status" value="1"/>
</dbReference>
<dbReference type="Proteomes" id="UP001437256">
    <property type="component" value="Unassembled WGS sequence"/>
</dbReference>
<dbReference type="Gene3D" id="3.20.20.70">
    <property type="entry name" value="Aldolase class I"/>
    <property type="match status" value="1"/>
</dbReference>
<evidence type="ECO:0000256" key="5">
    <source>
        <dbReference type="RuleBase" id="RU003523"/>
    </source>
</evidence>
<evidence type="ECO:0000256" key="2">
    <source>
        <dbReference type="ARBA" id="ARBA00009767"/>
    </source>
</evidence>
<organism evidence="8 9">
    <name type="scientific">Marasmius tenuissimus</name>
    <dbReference type="NCBI Taxonomy" id="585030"/>
    <lineage>
        <taxon>Eukaryota</taxon>
        <taxon>Fungi</taxon>
        <taxon>Dikarya</taxon>
        <taxon>Basidiomycota</taxon>
        <taxon>Agaricomycotina</taxon>
        <taxon>Agaricomycetes</taxon>
        <taxon>Agaricomycetidae</taxon>
        <taxon>Agaricales</taxon>
        <taxon>Marasmiineae</taxon>
        <taxon>Marasmiaceae</taxon>
        <taxon>Marasmius</taxon>
    </lineage>
</organism>
<dbReference type="NCBIfam" id="NF002991">
    <property type="entry name" value="PRK03739.1"/>
    <property type="match status" value="1"/>
</dbReference>
<reference evidence="8 9" key="1">
    <citation type="submission" date="2024-05" db="EMBL/GenBank/DDBJ databases">
        <title>A draft genome resource for the thread blight pathogen Marasmius tenuissimus strain MS-2.</title>
        <authorList>
            <person name="Yulfo-Soto G.E."/>
            <person name="Baruah I.K."/>
            <person name="Amoako-Attah I."/>
            <person name="Bukari Y."/>
            <person name="Meinhardt L.W."/>
            <person name="Bailey B.A."/>
            <person name="Cohen S.P."/>
        </authorList>
    </citation>
    <scope>NUCLEOTIDE SEQUENCE [LARGE SCALE GENOMIC DNA]</scope>
    <source>
        <strain evidence="8 9">MS-2</strain>
    </source>
</reference>
<dbReference type="Gene3D" id="3.30.160.270">
    <property type="match status" value="1"/>
</dbReference>
<accession>A0ABR3AAN9</accession>
<proteinExistence type="inferred from homology"/>
<evidence type="ECO:0000313" key="9">
    <source>
        <dbReference type="Proteomes" id="UP001437256"/>
    </source>
</evidence>
<comment type="catalytic activity">
    <reaction evidence="1">
        <text>3-methyl-2-oxobutanoate + acetyl-CoA + H2O = (2S)-2-isopropylmalate + CoA + H(+)</text>
        <dbReference type="Rhea" id="RHEA:21524"/>
        <dbReference type="ChEBI" id="CHEBI:1178"/>
        <dbReference type="ChEBI" id="CHEBI:11851"/>
        <dbReference type="ChEBI" id="CHEBI:15377"/>
        <dbReference type="ChEBI" id="CHEBI:15378"/>
        <dbReference type="ChEBI" id="CHEBI:57287"/>
        <dbReference type="ChEBI" id="CHEBI:57288"/>
        <dbReference type="EC" id="2.3.3.13"/>
    </reaction>
</comment>
<dbReference type="CDD" id="cd07942">
    <property type="entry name" value="DRE_TIM_LeuA"/>
    <property type="match status" value="1"/>
</dbReference>
<dbReference type="InterPro" id="IPR054692">
    <property type="entry name" value="LeuA-like_post-cat"/>
</dbReference>
<protein>
    <recommendedName>
        <fullName evidence="3">2-isopropylmalate synthase</fullName>
        <ecNumber evidence="3">2.3.3.13</ecNumber>
    </recommendedName>
</protein>
<dbReference type="InterPro" id="IPR000891">
    <property type="entry name" value="PYR_CT"/>
</dbReference>
<evidence type="ECO:0000256" key="4">
    <source>
        <dbReference type="ARBA" id="ARBA00022679"/>
    </source>
</evidence>
<dbReference type="Pfam" id="PF00682">
    <property type="entry name" value="HMGL-like"/>
    <property type="match status" value="1"/>
</dbReference>
<dbReference type="InterPro" id="IPR013785">
    <property type="entry name" value="Aldolase_TIM"/>
</dbReference>
<evidence type="ECO:0000313" key="8">
    <source>
        <dbReference type="EMBL" id="KAL0071040.1"/>
    </source>
</evidence>
<keyword evidence="8" id="KW-0012">Acyltransferase</keyword>
<dbReference type="PANTHER" id="PTHR46911:SF1">
    <property type="entry name" value="2-ISOPROPYLMALATE SYNTHASE"/>
    <property type="match status" value="1"/>
</dbReference>
<evidence type="ECO:0000256" key="6">
    <source>
        <dbReference type="SAM" id="MobiDB-lite"/>
    </source>
</evidence>
<dbReference type="PROSITE" id="PS00816">
    <property type="entry name" value="AIPM_HOMOCIT_SYNTH_2"/>
    <property type="match status" value="1"/>
</dbReference>
<evidence type="ECO:0000259" key="7">
    <source>
        <dbReference type="PROSITE" id="PS50991"/>
    </source>
</evidence>
<evidence type="ECO:0000256" key="3">
    <source>
        <dbReference type="ARBA" id="ARBA00012973"/>
    </source>
</evidence>
<feature type="domain" description="Pyruvate carboxyltransferase" evidence="7">
    <location>
        <begin position="36"/>
        <end position="314"/>
    </location>
</feature>
<dbReference type="PROSITE" id="PS00815">
    <property type="entry name" value="AIPM_HOMOCIT_SYNTH_1"/>
    <property type="match status" value="1"/>
</dbReference>
<gene>
    <name evidence="8" type="primary">LEU4_1</name>
    <name evidence="8" type="ORF">AAF712_001598</name>
</gene>
<comment type="similarity">
    <text evidence="2">Belongs to the alpha-IPM synthase/homocitrate synthase family. LeuA type 2 subfamily.</text>
</comment>
<keyword evidence="4 5" id="KW-0808">Transferase</keyword>
<dbReference type="EC" id="2.3.3.13" evidence="3"/>
<dbReference type="SUPFAM" id="SSF110921">
    <property type="entry name" value="2-isopropylmalate synthase LeuA, allosteric (dimerisation) domain"/>
    <property type="match status" value="1"/>
</dbReference>
<dbReference type="PROSITE" id="PS50991">
    <property type="entry name" value="PYR_CT"/>
    <property type="match status" value="1"/>
</dbReference>
<dbReference type="SUPFAM" id="SSF51569">
    <property type="entry name" value="Aldolase"/>
    <property type="match status" value="1"/>
</dbReference>
<evidence type="ECO:0000256" key="1">
    <source>
        <dbReference type="ARBA" id="ARBA00000064"/>
    </source>
</evidence>
<sequence length="652" mass="71803">MPMLTDPSVKYLPYTDVPFPKGYVRQWPIKRTTEAPLWLSTDLRDGNQALINPMNNTTKLELFRLLVKIGFKEIEVAYPSSSEPEFQFVRSLIENNEIPDDVAIQVISPAREDLLARSIASLAGAKHAILHLYNAVSPVFREVVFRNSKEATIDLTVNAVRSAKKLMEEETARSGTKFTLNYCPETFSQTEPEFAVELANRVLEEWGKATPEDKVYFNLAATVESAPSNHYADLVEYFSNNVNQRDSVVLSIHPHNDRGTGVAAAESGLLAGGSRIEGCLLGNGERTGNVDIITLAMNLYSQGISPNLDFSNLPDIVKTVTRCCECEVPVRYPYAGALVFSAFAGTHQDAIKKGLDAQELRWKKVDSTGEGTKHWAMPYIPLDPKDIGYGYENLIRVSSQSGKSGTAYVVKQTMMFDMPRRMQVSFYKVIQDACEESHKEMTPALITETFRQHYGLSSKPMGRLHLQSCQTSLMSPSSLSESSDGSDEESVLKFEGQVLCDNALRTVSGEGKDVIEAALDALDSDLDFGLSFGETFDQTLSADNLPQPKTATYVELFHPGSQPSKSGLGSVWGVGVSSDPAVAKARAVVSAANILVGDRKLPRPKMVYTPRKDLSVARTTSESWREVILRTGHGIPPTPERELHFQPLGTSS</sequence>
<name>A0ABR3AAN9_9AGAR</name>